<dbReference type="Pfam" id="PF00126">
    <property type="entry name" value="HTH_1"/>
    <property type="match status" value="1"/>
</dbReference>
<dbReference type="InterPro" id="IPR005119">
    <property type="entry name" value="LysR_subst-bd"/>
</dbReference>
<dbReference type="Proteomes" id="UP000612362">
    <property type="component" value="Unassembled WGS sequence"/>
</dbReference>
<dbReference type="EMBL" id="BNJF01000002">
    <property type="protein sequence ID" value="GHO45832.1"/>
    <property type="molecule type" value="Genomic_DNA"/>
</dbReference>
<dbReference type="CDD" id="cd08414">
    <property type="entry name" value="PBP2_LTTR_aromatics_like"/>
    <property type="match status" value="1"/>
</dbReference>
<dbReference type="SUPFAM" id="SSF53850">
    <property type="entry name" value="Periplasmic binding protein-like II"/>
    <property type="match status" value="1"/>
</dbReference>
<dbReference type="PANTHER" id="PTHR30346:SF0">
    <property type="entry name" value="HCA OPERON TRANSCRIPTIONAL ACTIVATOR HCAR"/>
    <property type="match status" value="1"/>
</dbReference>
<reference evidence="6" key="1">
    <citation type="submission" date="2020-10" db="EMBL/GenBank/DDBJ databases">
        <title>Taxonomic study of unclassified bacteria belonging to the class Ktedonobacteria.</title>
        <authorList>
            <person name="Yabe S."/>
            <person name="Wang C.M."/>
            <person name="Zheng Y."/>
            <person name="Sakai Y."/>
            <person name="Cavaletti L."/>
            <person name="Monciardini P."/>
            <person name="Donadio S."/>
        </authorList>
    </citation>
    <scope>NUCLEOTIDE SEQUENCE</scope>
    <source>
        <strain evidence="6">SOSP1-1</strain>
    </source>
</reference>
<dbReference type="GO" id="GO:0003700">
    <property type="term" value="F:DNA-binding transcription factor activity"/>
    <property type="evidence" value="ECO:0007669"/>
    <property type="project" value="InterPro"/>
</dbReference>
<feature type="domain" description="HTH lysR-type" evidence="5">
    <location>
        <begin position="1"/>
        <end position="58"/>
    </location>
</feature>
<dbReference type="Pfam" id="PF03466">
    <property type="entry name" value="LysR_substrate"/>
    <property type="match status" value="1"/>
</dbReference>
<comment type="similarity">
    <text evidence="1">Belongs to the LysR transcriptional regulatory family.</text>
</comment>
<dbReference type="FunFam" id="1.10.10.10:FF:000001">
    <property type="entry name" value="LysR family transcriptional regulator"/>
    <property type="match status" value="1"/>
</dbReference>
<sequence>MELRHLQYFIALAEELHFGRAAARLMLAQPSLSQQIKQLEDEMGFPLLRRTRRSVELTEAGSAFLEEARKILAEVQEAKRVALRAYRGDVGQLVVGYISSSTYDLLPRMLHAYRERYPHVEVVLRELTTPDQIRALEEERIHIGLMRLPISAPMVKVEVVRREPVVCVLPEAHPLAAHERVSVASLEHEPFVLQSNQRAAGYYIQIMKLCLAAGFSPNVVQEVTEMHAIVGLVAAGMGVSLVPLSTKNIRSRGVVYRELEGDVLMTEMALGWLRDPHSAVVKNFLAVARETAFNMP</sequence>
<dbReference type="AlphaFoldDB" id="A0A8J3I436"/>
<dbReference type="Gene3D" id="1.10.10.10">
    <property type="entry name" value="Winged helix-like DNA-binding domain superfamily/Winged helix DNA-binding domain"/>
    <property type="match status" value="1"/>
</dbReference>
<comment type="caution">
    <text evidence="6">The sequence shown here is derived from an EMBL/GenBank/DDBJ whole genome shotgun (WGS) entry which is preliminary data.</text>
</comment>
<dbReference type="GO" id="GO:0032993">
    <property type="term" value="C:protein-DNA complex"/>
    <property type="evidence" value="ECO:0007669"/>
    <property type="project" value="TreeGrafter"/>
</dbReference>
<dbReference type="PANTHER" id="PTHR30346">
    <property type="entry name" value="TRANSCRIPTIONAL DUAL REGULATOR HCAR-RELATED"/>
    <property type="match status" value="1"/>
</dbReference>
<proteinExistence type="inferred from homology"/>
<accession>A0A8J3I436</accession>
<protein>
    <submittedName>
        <fullName evidence="6">LysR family transcriptional regulator</fullName>
    </submittedName>
</protein>
<organism evidence="6 7">
    <name type="scientific">Ktedonospora formicarum</name>
    <dbReference type="NCBI Taxonomy" id="2778364"/>
    <lineage>
        <taxon>Bacteria</taxon>
        <taxon>Bacillati</taxon>
        <taxon>Chloroflexota</taxon>
        <taxon>Ktedonobacteria</taxon>
        <taxon>Ktedonobacterales</taxon>
        <taxon>Ktedonobacteraceae</taxon>
        <taxon>Ktedonospora</taxon>
    </lineage>
</organism>
<evidence type="ECO:0000256" key="2">
    <source>
        <dbReference type="ARBA" id="ARBA00023015"/>
    </source>
</evidence>
<dbReference type="InterPro" id="IPR000847">
    <property type="entry name" value="LysR_HTH_N"/>
</dbReference>
<keyword evidence="3" id="KW-0238">DNA-binding</keyword>
<gene>
    <name evidence="6" type="ORF">KSX_39950</name>
</gene>
<dbReference type="PROSITE" id="PS50931">
    <property type="entry name" value="HTH_LYSR"/>
    <property type="match status" value="1"/>
</dbReference>
<evidence type="ECO:0000259" key="5">
    <source>
        <dbReference type="PROSITE" id="PS50931"/>
    </source>
</evidence>
<evidence type="ECO:0000256" key="3">
    <source>
        <dbReference type="ARBA" id="ARBA00023125"/>
    </source>
</evidence>
<evidence type="ECO:0000256" key="1">
    <source>
        <dbReference type="ARBA" id="ARBA00009437"/>
    </source>
</evidence>
<dbReference type="InterPro" id="IPR036388">
    <property type="entry name" value="WH-like_DNA-bd_sf"/>
</dbReference>
<dbReference type="GO" id="GO:0003677">
    <property type="term" value="F:DNA binding"/>
    <property type="evidence" value="ECO:0007669"/>
    <property type="project" value="UniProtKB-KW"/>
</dbReference>
<evidence type="ECO:0000313" key="7">
    <source>
        <dbReference type="Proteomes" id="UP000612362"/>
    </source>
</evidence>
<evidence type="ECO:0000256" key="4">
    <source>
        <dbReference type="ARBA" id="ARBA00023163"/>
    </source>
</evidence>
<dbReference type="SUPFAM" id="SSF46785">
    <property type="entry name" value="Winged helix' DNA-binding domain"/>
    <property type="match status" value="1"/>
</dbReference>
<evidence type="ECO:0000313" key="6">
    <source>
        <dbReference type="EMBL" id="GHO45832.1"/>
    </source>
</evidence>
<name>A0A8J3I436_9CHLR</name>
<dbReference type="RefSeq" id="WP_220195258.1">
    <property type="nucleotide sequence ID" value="NZ_BNJF01000002.1"/>
</dbReference>
<dbReference type="Gene3D" id="3.40.190.10">
    <property type="entry name" value="Periplasmic binding protein-like II"/>
    <property type="match status" value="2"/>
</dbReference>
<dbReference type="InterPro" id="IPR036390">
    <property type="entry name" value="WH_DNA-bd_sf"/>
</dbReference>
<keyword evidence="7" id="KW-1185">Reference proteome</keyword>
<keyword evidence="2" id="KW-0805">Transcription regulation</keyword>
<keyword evidence="4" id="KW-0804">Transcription</keyword>
<dbReference type="PRINTS" id="PR00039">
    <property type="entry name" value="HTHLYSR"/>
</dbReference>